<dbReference type="InterPro" id="IPR050259">
    <property type="entry name" value="SDR"/>
</dbReference>
<gene>
    <name evidence="4" type="primary">bdhA_1</name>
    <name evidence="4" type="ORF">PHA8399_01859</name>
</gene>
<dbReference type="GO" id="GO:0003858">
    <property type="term" value="F:3-hydroxybutyrate dehydrogenase activity"/>
    <property type="evidence" value="ECO:0007669"/>
    <property type="project" value="UniProtKB-EC"/>
</dbReference>
<dbReference type="GO" id="GO:0032787">
    <property type="term" value="P:monocarboxylic acid metabolic process"/>
    <property type="evidence" value="ECO:0007669"/>
    <property type="project" value="UniProtKB-ARBA"/>
</dbReference>
<dbReference type="Gene3D" id="3.40.50.720">
    <property type="entry name" value="NAD(P)-binding Rossmann-like Domain"/>
    <property type="match status" value="1"/>
</dbReference>
<dbReference type="FunFam" id="3.40.50.720:FF:000084">
    <property type="entry name" value="Short-chain dehydrogenase reductase"/>
    <property type="match status" value="1"/>
</dbReference>
<organism evidence="4 5">
    <name type="scientific">Leisingera aquaemixtae</name>
    <dbReference type="NCBI Taxonomy" id="1396826"/>
    <lineage>
        <taxon>Bacteria</taxon>
        <taxon>Pseudomonadati</taxon>
        <taxon>Pseudomonadota</taxon>
        <taxon>Alphaproteobacteria</taxon>
        <taxon>Rhodobacterales</taxon>
        <taxon>Roseobacteraceae</taxon>
        <taxon>Leisingera</taxon>
    </lineage>
</organism>
<name>A0A0P1H933_9RHOB</name>
<dbReference type="EC" id="1.1.1.30" evidence="4"/>
<feature type="domain" description="Ketoreductase" evidence="3">
    <location>
        <begin position="6"/>
        <end position="180"/>
    </location>
</feature>
<keyword evidence="4" id="KW-0560">Oxidoreductase</keyword>
<dbReference type="EMBL" id="CYSR01000021">
    <property type="protein sequence ID" value="CUH99734.1"/>
    <property type="molecule type" value="Genomic_DNA"/>
</dbReference>
<proteinExistence type="inferred from homology"/>
<dbReference type="InterPro" id="IPR036291">
    <property type="entry name" value="NAD(P)-bd_dom_sf"/>
</dbReference>
<protein>
    <submittedName>
        <fullName evidence="4">D-beta-hydroxybutyrate dehydrogenase</fullName>
        <ecNumber evidence="4">1.1.1.30</ecNumber>
    </submittedName>
</protein>
<dbReference type="PANTHER" id="PTHR42879">
    <property type="entry name" value="3-OXOACYL-(ACYL-CARRIER-PROTEIN) REDUCTASE"/>
    <property type="match status" value="1"/>
</dbReference>
<dbReference type="STRING" id="1396826.PHA8399_01859"/>
<dbReference type="PROSITE" id="PS00061">
    <property type="entry name" value="ADH_SHORT"/>
    <property type="match status" value="1"/>
</dbReference>
<reference evidence="4 5" key="1">
    <citation type="submission" date="2015-09" db="EMBL/GenBank/DDBJ databases">
        <authorList>
            <consortium name="Swine Surveillance"/>
        </authorList>
    </citation>
    <scope>NUCLEOTIDE SEQUENCE [LARGE SCALE GENOMIC DNA]</scope>
    <source>
        <strain evidence="4 5">CECT 8399</strain>
    </source>
</reference>
<comment type="similarity">
    <text evidence="1 2">Belongs to the short-chain dehydrogenases/reductases (SDR) family.</text>
</comment>
<dbReference type="InterPro" id="IPR020904">
    <property type="entry name" value="Sc_DH/Rdtase_CS"/>
</dbReference>
<dbReference type="InterPro" id="IPR057326">
    <property type="entry name" value="KR_dom"/>
</dbReference>
<evidence type="ECO:0000256" key="2">
    <source>
        <dbReference type="RuleBase" id="RU000363"/>
    </source>
</evidence>
<dbReference type="PRINTS" id="PR00081">
    <property type="entry name" value="GDHRDH"/>
</dbReference>
<dbReference type="PRINTS" id="PR00080">
    <property type="entry name" value="SDRFAMILY"/>
</dbReference>
<dbReference type="SMART" id="SM00822">
    <property type="entry name" value="PKS_KR"/>
    <property type="match status" value="1"/>
</dbReference>
<dbReference type="InterPro" id="IPR002347">
    <property type="entry name" value="SDR_fam"/>
</dbReference>
<accession>A0A0P1H933</accession>
<evidence type="ECO:0000256" key="1">
    <source>
        <dbReference type="ARBA" id="ARBA00006484"/>
    </source>
</evidence>
<dbReference type="Proteomes" id="UP000051326">
    <property type="component" value="Unassembled WGS sequence"/>
</dbReference>
<dbReference type="RefSeq" id="WP_058285860.1">
    <property type="nucleotide sequence ID" value="NZ_CYSR01000021.1"/>
</dbReference>
<evidence type="ECO:0000259" key="3">
    <source>
        <dbReference type="SMART" id="SM00822"/>
    </source>
</evidence>
<dbReference type="AlphaFoldDB" id="A0A0P1H933"/>
<dbReference type="PANTHER" id="PTHR42879:SF2">
    <property type="entry name" value="3-OXOACYL-[ACYL-CARRIER-PROTEIN] REDUCTASE FABG"/>
    <property type="match status" value="1"/>
</dbReference>
<sequence length="251" mass="25624">MSVDGRHAVISGGGSGVGAELAARFAAGGAKVTILGRRMDPLQEVADRTGAFAAVCDVTDRAALDRALSEAVEANGPVSIALANAGAAPSKLFERMTTGDFEAALSVNLTGVFNLWQACLPSMKDQGWGRLIAVASTAGLKGYPYVSGYCAAKHGVVGLTRALAVELAKTGVTVNAICPGFIETPLLQRSLDNIVAKTGMTAEQAAKSLRRGNPQDRFIQPEEVAEAALWLASAGAGSVNGSALPISGGEI</sequence>
<evidence type="ECO:0000313" key="4">
    <source>
        <dbReference type="EMBL" id="CUH99734.1"/>
    </source>
</evidence>
<dbReference type="SUPFAM" id="SSF51735">
    <property type="entry name" value="NAD(P)-binding Rossmann-fold domains"/>
    <property type="match status" value="1"/>
</dbReference>
<dbReference type="Pfam" id="PF00106">
    <property type="entry name" value="adh_short"/>
    <property type="match status" value="1"/>
</dbReference>
<dbReference type="CDD" id="cd05233">
    <property type="entry name" value="SDR_c"/>
    <property type="match status" value="1"/>
</dbReference>
<evidence type="ECO:0000313" key="5">
    <source>
        <dbReference type="Proteomes" id="UP000051326"/>
    </source>
</evidence>